<comment type="caution">
    <text evidence="3">The sequence shown here is derived from an EMBL/GenBank/DDBJ whole genome shotgun (WGS) entry which is preliminary data.</text>
</comment>
<evidence type="ECO:0000313" key="4">
    <source>
        <dbReference type="Proteomes" id="UP001165082"/>
    </source>
</evidence>
<dbReference type="OrthoDB" id="203049at2759"/>
<dbReference type="AlphaFoldDB" id="A0A9W6ZW53"/>
<name>A0A9W6ZW53_9STRA</name>
<evidence type="ECO:0000313" key="3">
    <source>
        <dbReference type="EMBL" id="GMH58432.1"/>
    </source>
</evidence>
<accession>A0A9W6ZW53</accession>
<feature type="chain" id="PRO_5040865403" description="DUF6259 domain-containing protein" evidence="1">
    <location>
        <begin position="21"/>
        <end position="778"/>
    </location>
</feature>
<dbReference type="InterPro" id="IPR046226">
    <property type="entry name" value="DUF6259"/>
</dbReference>
<keyword evidence="4" id="KW-1185">Reference proteome</keyword>
<keyword evidence="1" id="KW-0732">Signal</keyword>
<evidence type="ECO:0000256" key="1">
    <source>
        <dbReference type="SAM" id="SignalP"/>
    </source>
</evidence>
<organism evidence="3 4">
    <name type="scientific">Triparma retinervis</name>
    <dbReference type="NCBI Taxonomy" id="2557542"/>
    <lineage>
        <taxon>Eukaryota</taxon>
        <taxon>Sar</taxon>
        <taxon>Stramenopiles</taxon>
        <taxon>Ochrophyta</taxon>
        <taxon>Bolidophyceae</taxon>
        <taxon>Parmales</taxon>
        <taxon>Triparmaceae</taxon>
        <taxon>Triparma</taxon>
    </lineage>
</organism>
<reference evidence="3" key="1">
    <citation type="submission" date="2022-07" db="EMBL/GenBank/DDBJ databases">
        <title>Genome analysis of Parmales, a sister group of diatoms, reveals the evolutionary specialization of diatoms from phago-mixotrophs to photoautotrophs.</title>
        <authorList>
            <person name="Ban H."/>
            <person name="Sato S."/>
            <person name="Yoshikawa S."/>
            <person name="Kazumasa Y."/>
            <person name="Nakamura Y."/>
            <person name="Ichinomiya M."/>
            <person name="Saitoh K."/>
            <person name="Sato N."/>
            <person name="Blanc-Mathieu R."/>
            <person name="Endo H."/>
            <person name="Kuwata A."/>
            <person name="Ogata H."/>
        </authorList>
    </citation>
    <scope>NUCLEOTIDE SEQUENCE</scope>
</reference>
<dbReference type="EMBL" id="BRXZ01002262">
    <property type="protein sequence ID" value="GMH58432.1"/>
    <property type="molecule type" value="Genomic_DNA"/>
</dbReference>
<evidence type="ECO:0000259" key="2">
    <source>
        <dbReference type="Pfam" id="PF19773"/>
    </source>
</evidence>
<sequence length="778" mass="85690">MTFTLKAFLAATILICQVESREISDGGVSLSATVKNSTKNIIDWSVTTDRVLFSSRQFDGDLWSLDLVDSSTDGAKRVVPDSCVSASVENVENDKMDLVWHSCGQHEVDVILHAIVGGDVTLGGRPSGSLRLSLRNAPEDVGVYKVGISLPLNANKTMSESDSLFVPDSFGVQAVDPLVSMPQWSGTYPSAGCSMQFFGYGNADGSCYLGVHDKSAVWKQLSWSNGVFSFLLTPEDATLKLTGGVWDQGFPIVFADLQTGVGETTPLWYTASAAYRDFVLDEQDPAPWVGKGSIGARIPDYLKESDVWINTGWQCVDIFEPQQGDPSTVYDRVTPVAKNWRSKGLKSPIALHYYEWQQGPDEGEESRFKFDTHYPDYFPGRVSESGEGLESVSKKLLDESDVYVYPYINGRIFDLNSTSFLEDDGEQYCVKTPSDKVKLFDPNNKYDLVTTTESYGSGPTFCVANPYEEYWQQKISDTVEQLVMSEGSSGVYIDQVASAAMQLCFDPDMGHTLGNGGWWAGGYRAMMEKIRAKTPAPIVTESNAEVYMDSVEGYLILTVFFKSFVKEASTPWSVPAFASVYGGYFNSFGSEFYASEFKDLTFLRAKLAKQLVYGSQLGWFSLGGIEDDNCGEMGLFDLFMDGEYDEVNDWIVSLANARGEWREYFLEGRAVQDVILDPPSQTMVQTEESKSPATSTMYYNDIMMGAWKKGDSVAVFLINVVKEEMVKNVGFDLSGYGFEVGAVVEVGGVKMTVEGGLQSVIGVTLKEGTTVLEIKRAA</sequence>
<proteinExistence type="predicted"/>
<feature type="signal peptide" evidence="1">
    <location>
        <begin position="1"/>
        <end position="20"/>
    </location>
</feature>
<dbReference type="Proteomes" id="UP001165082">
    <property type="component" value="Unassembled WGS sequence"/>
</dbReference>
<dbReference type="Pfam" id="PF19773">
    <property type="entry name" value="DUF6259"/>
    <property type="match status" value="1"/>
</dbReference>
<protein>
    <recommendedName>
        <fullName evidence="2">DUF6259 domain-containing protein</fullName>
    </recommendedName>
</protein>
<feature type="domain" description="DUF6259" evidence="2">
    <location>
        <begin position="261"/>
        <end position="589"/>
    </location>
</feature>
<gene>
    <name evidence="3" type="ORF">TrRE_jg10626</name>
</gene>